<dbReference type="SUPFAM" id="SSF55608">
    <property type="entry name" value="Homing endonucleases"/>
    <property type="match status" value="1"/>
</dbReference>
<evidence type="ECO:0000313" key="3">
    <source>
        <dbReference type="Proteomes" id="UP000252139"/>
    </source>
</evidence>
<organism evidence="2 3">
    <name type="scientific">Rhizopus azygosporus</name>
    <name type="common">Rhizopus microsporus var. azygosporus</name>
    <dbReference type="NCBI Taxonomy" id="86630"/>
    <lineage>
        <taxon>Eukaryota</taxon>
        <taxon>Fungi</taxon>
        <taxon>Fungi incertae sedis</taxon>
        <taxon>Mucoromycota</taxon>
        <taxon>Mucoromycotina</taxon>
        <taxon>Mucoromycetes</taxon>
        <taxon>Mucorales</taxon>
        <taxon>Mucorineae</taxon>
        <taxon>Rhizopodaceae</taxon>
        <taxon>Rhizopus</taxon>
    </lineage>
</organism>
<dbReference type="AlphaFoldDB" id="A0A367IKM0"/>
<keyword evidence="1" id="KW-1133">Transmembrane helix</keyword>
<feature type="transmembrane region" description="Helical" evidence="1">
    <location>
        <begin position="6"/>
        <end position="26"/>
    </location>
</feature>
<keyword evidence="1" id="KW-0472">Membrane</keyword>
<sequence>DYSASYYMAYFSSGSFTLSMIMIPIIPASSFNFTAFQSKFGKDVPDTWLQWFIGFAEGDGKILYDIQSIFGFGEIQYVAPGTYGNKYGYYRWLVTKPEDIYLLILLFNGNLVLPHRIQQLGVWLATDEI</sequence>
<dbReference type="EMBL" id="PJQL01005345">
    <property type="protein sequence ID" value="RCH78210.1"/>
    <property type="molecule type" value="Genomic_DNA"/>
</dbReference>
<dbReference type="Proteomes" id="UP000252139">
    <property type="component" value="Unassembled WGS sequence"/>
</dbReference>
<evidence type="ECO:0000256" key="1">
    <source>
        <dbReference type="SAM" id="Phobius"/>
    </source>
</evidence>
<proteinExistence type="predicted"/>
<gene>
    <name evidence="2" type="ORF">CU097_001828</name>
</gene>
<dbReference type="OrthoDB" id="5381460at2759"/>
<evidence type="ECO:0000313" key="2">
    <source>
        <dbReference type="EMBL" id="RCH78210.1"/>
    </source>
</evidence>
<dbReference type="InterPro" id="IPR027434">
    <property type="entry name" value="Homing_endonucl"/>
</dbReference>
<feature type="non-terminal residue" evidence="2">
    <location>
        <position position="1"/>
    </location>
</feature>
<keyword evidence="3" id="KW-1185">Reference proteome</keyword>
<dbReference type="Gene3D" id="3.10.28.10">
    <property type="entry name" value="Homing endonucleases"/>
    <property type="match status" value="1"/>
</dbReference>
<comment type="caution">
    <text evidence="2">The sequence shown here is derived from an EMBL/GenBank/DDBJ whole genome shotgun (WGS) entry which is preliminary data.</text>
</comment>
<keyword evidence="1" id="KW-0812">Transmembrane</keyword>
<protein>
    <submittedName>
        <fullName evidence="2">Uncharacterized protein</fullName>
    </submittedName>
</protein>
<name>A0A367IKM0_RHIAZ</name>
<accession>A0A367IKM0</accession>
<reference evidence="2 3" key="1">
    <citation type="journal article" date="2018" name="G3 (Bethesda)">
        <title>Phylogenetic and Phylogenomic Definition of Rhizopus Species.</title>
        <authorList>
            <person name="Gryganskyi A.P."/>
            <person name="Golan J."/>
            <person name="Dolatabadi S."/>
            <person name="Mondo S."/>
            <person name="Robb S."/>
            <person name="Idnurm A."/>
            <person name="Muszewska A."/>
            <person name="Steczkiewicz K."/>
            <person name="Masonjones S."/>
            <person name="Liao H.L."/>
            <person name="Gajdeczka M.T."/>
            <person name="Anike F."/>
            <person name="Vuek A."/>
            <person name="Anishchenko I.M."/>
            <person name="Voigt K."/>
            <person name="de Hoog G.S."/>
            <person name="Smith M.E."/>
            <person name="Heitman J."/>
            <person name="Vilgalys R."/>
            <person name="Stajich J.E."/>
        </authorList>
    </citation>
    <scope>NUCLEOTIDE SEQUENCE [LARGE SCALE GENOMIC DNA]</scope>
    <source>
        <strain evidence="2 3">CBS 357.93</strain>
    </source>
</reference>